<evidence type="ECO:0000313" key="1">
    <source>
        <dbReference type="EMBL" id="MDI4644971.1"/>
    </source>
</evidence>
<protein>
    <submittedName>
        <fullName evidence="1">Uncharacterized protein</fullName>
    </submittedName>
</protein>
<proteinExistence type="predicted"/>
<dbReference type="Proteomes" id="UP001161691">
    <property type="component" value="Unassembled WGS sequence"/>
</dbReference>
<organism evidence="1 2">
    <name type="scientific">Cohnella hashimotonis</name>
    <dbReference type="NCBI Taxonomy" id="2826895"/>
    <lineage>
        <taxon>Bacteria</taxon>
        <taxon>Bacillati</taxon>
        <taxon>Bacillota</taxon>
        <taxon>Bacilli</taxon>
        <taxon>Bacillales</taxon>
        <taxon>Paenibacillaceae</taxon>
        <taxon>Cohnella</taxon>
    </lineage>
</organism>
<comment type="caution">
    <text evidence="1">The sequence shown here is derived from an EMBL/GenBank/DDBJ whole genome shotgun (WGS) entry which is preliminary data.</text>
</comment>
<name>A0ABT6TEJ1_9BACL</name>
<accession>A0ABT6TEJ1</accession>
<evidence type="ECO:0000313" key="2">
    <source>
        <dbReference type="Proteomes" id="UP001161691"/>
    </source>
</evidence>
<gene>
    <name evidence="1" type="ORF">KB449_08370</name>
</gene>
<sequence length="145" mass="16037">MTMNEEAFFSLDIKNTVRDACLPAHLELVEALAGYRRALIALSRASHLEDAWHAFDLIAVQSSVGQLKTLKDAISNRYDRLIDSRNAAAVHESERLLVRKSKLPAPPYVVSDSYTPNKEARALLRMEGGGSVERKAALALHDRPG</sequence>
<dbReference type="RefSeq" id="WP_282907936.1">
    <property type="nucleotide sequence ID" value="NZ_JAGRPV010000001.1"/>
</dbReference>
<keyword evidence="2" id="KW-1185">Reference proteome</keyword>
<reference evidence="1" key="1">
    <citation type="submission" date="2023-04" db="EMBL/GenBank/DDBJ databases">
        <title>Comparative genomic analysis of Cohnella hashimotonis sp. nov., isolated from the International Space Station.</title>
        <authorList>
            <person name="Venkateswaran K."/>
            <person name="Simpson A."/>
        </authorList>
    </citation>
    <scope>NUCLEOTIDE SEQUENCE</scope>
    <source>
        <strain evidence="1">F6_2S_P_1</strain>
    </source>
</reference>
<dbReference type="EMBL" id="JAGRPV010000001">
    <property type="protein sequence ID" value="MDI4644971.1"/>
    <property type="molecule type" value="Genomic_DNA"/>
</dbReference>